<evidence type="ECO:0008006" key="4">
    <source>
        <dbReference type="Google" id="ProtNLM"/>
    </source>
</evidence>
<dbReference type="InterPro" id="IPR007948">
    <property type="entry name" value="DUF736"/>
</dbReference>
<evidence type="ECO:0000256" key="1">
    <source>
        <dbReference type="SAM" id="MobiDB-lite"/>
    </source>
</evidence>
<name>A0A031JK77_9SPHN</name>
<comment type="caution">
    <text evidence="2">The sequence shown here is derived from an EMBL/GenBank/DDBJ whole genome shotgun (WGS) entry which is preliminary data.</text>
</comment>
<dbReference type="EMBL" id="JFYZ01000048">
    <property type="protein sequence ID" value="EZP73120.1"/>
    <property type="molecule type" value="Genomic_DNA"/>
</dbReference>
<organism evidence="2 3">
    <name type="scientific">Novosphingobium resinovorum</name>
    <dbReference type="NCBI Taxonomy" id="158500"/>
    <lineage>
        <taxon>Bacteria</taxon>
        <taxon>Pseudomonadati</taxon>
        <taxon>Pseudomonadota</taxon>
        <taxon>Alphaproteobacteria</taxon>
        <taxon>Sphingomonadales</taxon>
        <taxon>Sphingomonadaceae</taxon>
        <taxon>Novosphingobium</taxon>
    </lineage>
</organism>
<dbReference type="eggNOG" id="COG5489">
    <property type="taxonomic scope" value="Bacteria"/>
</dbReference>
<protein>
    <recommendedName>
        <fullName evidence="4">DUF736 domain-containing protein</fullName>
    </recommendedName>
</protein>
<evidence type="ECO:0000313" key="3">
    <source>
        <dbReference type="Proteomes" id="UP000024329"/>
    </source>
</evidence>
<dbReference type="PATRIC" id="fig|158500.4.peg.5078"/>
<dbReference type="RefSeq" id="WP_036529751.1">
    <property type="nucleotide sequence ID" value="NZ_JFYZ01000048.1"/>
</dbReference>
<evidence type="ECO:0000313" key="2">
    <source>
        <dbReference type="EMBL" id="EZP73120.1"/>
    </source>
</evidence>
<dbReference type="Proteomes" id="UP000024329">
    <property type="component" value="Unassembled WGS sequence"/>
</dbReference>
<reference evidence="2 3" key="1">
    <citation type="submission" date="2014-03" db="EMBL/GenBank/DDBJ databases">
        <title>Whole genome sequence of Novosphingobium resinovorum KF1.</title>
        <authorList>
            <person name="Gan H.M."/>
            <person name="Gan H.Y."/>
            <person name="Chew T.H."/>
            <person name="Savka M.A."/>
        </authorList>
    </citation>
    <scope>NUCLEOTIDE SEQUENCE [LARGE SCALE GENOMIC DNA]</scope>
    <source>
        <strain evidence="2 3">KF1</strain>
    </source>
</reference>
<dbReference type="Pfam" id="PF05284">
    <property type="entry name" value="DUF736"/>
    <property type="match status" value="1"/>
</dbReference>
<proteinExistence type="predicted"/>
<accession>A0A031JK77</accession>
<gene>
    <name evidence="2" type="ORF">BV97_05001</name>
</gene>
<feature type="region of interest" description="Disordered" evidence="1">
    <location>
        <begin position="115"/>
        <end position="174"/>
    </location>
</feature>
<sequence length="174" mass="18538">MNIGSIAKNAAGHLVGRVSTLTVELTIALRPVHSANPNAPKFEVMALSAARAWVRVGALFELASRESGLIFYNGKIEDPSFAQPLYVSLFQQQDGSYNVVWSRPSRRRELPAEIAMPADDGLPPLPGDDAAQAGQREPEGLGASTAGDDFGGDDAQAPAQGRRGRRQRAVETAD</sequence>
<feature type="compositionally biased region" description="Low complexity" evidence="1">
    <location>
        <begin position="115"/>
        <end position="131"/>
    </location>
</feature>
<dbReference type="AlphaFoldDB" id="A0A031JK77"/>